<evidence type="ECO:0000256" key="1">
    <source>
        <dbReference type="SAM" id="MobiDB-lite"/>
    </source>
</evidence>
<feature type="compositionally biased region" description="Basic and acidic residues" evidence="1">
    <location>
        <begin position="1"/>
        <end position="22"/>
    </location>
</feature>
<sequence>MKVKEMNIEDVKPYENNPRDNDGAVDAVANSCKNKITKNNN</sequence>
<feature type="region of interest" description="Disordered" evidence="1">
    <location>
        <begin position="1"/>
        <end position="25"/>
    </location>
</feature>
<organism evidence="2 3">
    <name type="scientific">Lactobacillus colini</name>
    <dbReference type="NCBI Taxonomy" id="1819254"/>
    <lineage>
        <taxon>Bacteria</taxon>
        <taxon>Bacillati</taxon>
        <taxon>Bacillota</taxon>
        <taxon>Bacilli</taxon>
        <taxon>Lactobacillales</taxon>
        <taxon>Lactobacillaceae</taxon>
        <taxon>Lactobacillus</taxon>
    </lineage>
</organism>
<reference evidence="2 3" key="1">
    <citation type="submission" date="2021-03" db="EMBL/GenBank/DDBJ databases">
        <title>Genomic Encyclopedia of Type Strains, Phase IV (KMG-IV): sequencing the most valuable type-strain genomes for metagenomic binning, comparative biology and taxonomic classification.</title>
        <authorList>
            <person name="Goeker M."/>
        </authorList>
    </citation>
    <scope>NUCLEOTIDE SEQUENCE [LARGE SCALE GENOMIC DNA]</scope>
    <source>
        <strain evidence="2 3">DSM 101872</strain>
    </source>
</reference>
<evidence type="ECO:0000313" key="3">
    <source>
        <dbReference type="Proteomes" id="UP001519292"/>
    </source>
</evidence>
<keyword evidence="3" id="KW-1185">Reference proteome</keyword>
<comment type="caution">
    <text evidence="2">The sequence shown here is derived from an EMBL/GenBank/DDBJ whole genome shotgun (WGS) entry which is preliminary data.</text>
</comment>
<protein>
    <submittedName>
        <fullName evidence="2">Uncharacterized protein</fullName>
    </submittedName>
</protein>
<dbReference type="EMBL" id="JAGGLU010000012">
    <property type="protein sequence ID" value="MBP2058599.1"/>
    <property type="molecule type" value="Genomic_DNA"/>
</dbReference>
<evidence type="ECO:0000313" key="2">
    <source>
        <dbReference type="EMBL" id="MBP2058599.1"/>
    </source>
</evidence>
<name>A0ABS4MFY7_9LACO</name>
<dbReference type="Proteomes" id="UP001519292">
    <property type="component" value="Unassembled WGS sequence"/>
</dbReference>
<proteinExistence type="predicted"/>
<gene>
    <name evidence="2" type="ORF">J2Z60_001787</name>
</gene>
<dbReference type="RefSeq" id="WP_281063422.1">
    <property type="nucleotide sequence ID" value="NZ_JAGGLU010000012.1"/>
</dbReference>
<accession>A0ABS4MFY7</accession>